<reference evidence="1" key="1">
    <citation type="submission" date="2021-02" db="EMBL/GenBank/DDBJ databases">
        <authorList>
            <person name="Bekaert M."/>
        </authorList>
    </citation>
    <scope>NUCLEOTIDE SEQUENCE</scope>
    <source>
        <strain evidence="1">IoA-00</strain>
    </source>
</reference>
<dbReference type="GO" id="GO:0008270">
    <property type="term" value="F:zinc ion binding"/>
    <property type="evidence" value="ECO:0007669"/>
    <property type="project" value="InterPro"/>
</dbReference>
<sequence>MNLPTVTEEPEEEEEEERNQIEKLWKKKKSRSMRAHIEHYVMHQQVGDDIQNLDIVSMCKGGKNERISLGLELLRHRKSGEVVNSHCECAAGIGPHGTCKHVVSALLTMEIFVSYGILYISKSSTETLRTFKSPRKLYGREPVVDINNHDDPRPERFLNRLEFVDKFKMTILNSQLNTSWKYSFGSASLKAAIFDHDYLAQPFTHY</sequence>
<evidence type="ECO:0000313" key="2">
    <source>
        <dbReference type="Proteomes" id="UP000675881"/>
    </source>
</evidence>
<name>A0A7R8CWQ4_LEPSM</name>
<proteinExistence type="predicted"/>
<protein>
    <submittedName>
        <fullName evidence="1">(salmon louse) hypothetical protein</fullName>
    </submittedName>
</protein>
<accession>A0A7R8CWQ4</accession>
<gene>
    <name evidence="1" type="ORF">LSAA_10540</name>
</gene>
<evidence type="ECO:0000313" key="1">
    <source>
        <dbReference type="EMBL" id="CAF2955295.1"/>
    </source>
</evidence>
<dbReference type="AlphaFoldDB" id="A0A7R8CWQ4"/>
<keyword evidence="2" id="KW-1185">Reference proteome</keyword>
<dbReference type="Proteomes" id="UP000675881">
    <property type="component" value="Chromosome 5"/>
</dbReference>
<dbReference type="EMBL" id="HG994584">
    <property type="protein sequence ID" value="CAF2955295.1"/>
    <property type="molecule type" value="Genomic_DNA"/>
</dbReference>
<dbReference type="InterPro" id="IPR007527">
    <property type="entry name" value="Znf_SWIM"/>
</dbReference>
<dbReference type="PROSITE" id="PS50966">
    <property type="entry name" value="ZF_SWIM"/>
    <property type="match status" value="1"/>
</dbReference>
<organism evidence="1 2">
    <name type="scientific">Lepeophtheirus salmonis</name>
    <name type="common">Salmon louse</name>
    <name type="synonym">Caligus salmonis</name>
    <dbReference type="NCBI Taxonomy" id="72036"/>
    <lineage>
        <taxon>Eukaryota</taxon>
        <taxon>Metazoa</taxon>
        <taxon>Ecdysozoa</taxon>
        <taxon>Arthropoda</taxon>
        <taxon>Crustacea</taxon>
        <taxon>Multicrustacea</taxon>
        <taxon>Hexanauplia</taxon>
        <taxon>Copepoda</taxon>
        <taxon>Siphonostomatoida</taxon>
        <taxon>Caligidae</taxon>
        <taxon>Lepeophtheirus</taxon>
    </lineage>
</organism>